<keyword evidence="6 9" id="KW-0812">Transmembrane</keyword>
<dbReference type="EMBL" id="HG916765">
    <property type="protein sequence ID" value="CDM23570.1"/>
    <property type="molecule type" value="Genomic_DNA"/>
</dbReference>
<gene>
    <name evidence="10" type="ORF">BN940_05506</name>
</gene>
<keyword evidence="7 9" id="KW-1133">Transmembrane helix</keyword>
<dbReference type="NCBIfam" id="TIGR04407">
    <property type="entry name" value="LptF_YjgP"/>
    <property type="match status" value="1"/>
</dbReference>
<keyword evidence="5" id="KW-0997">Cell inner membrane</keyword>
<feature type="transmembrane region" description="Helical" evidence="9">
    <location>
        <begin position="366"/>
        <end position="387"/>
    </location>
</feature>
<evidence type="ECO:0000313" key="10">
    <source>
        <dbReference type="EMBL" id="CDM23570.1"/>
    </source>
</evidence>
<feature type="transmembrane region" description="Helical" evidence="9">
    <location>
        <begin position="339"/>
        <end position="360"/>
    </location>
</feature>
<proteinExistence type="predicted"/>
<dbReference type="AlphaFoldDB" id="W8X8S2"/>
<name>W8X8S2_CASD6</name>
<dbReference type="HOGENOM" id="CLU_028799_0_0_4"/>
<dbReference type="PANTHER" id="PTHR33529:SF7">
    <property type="entry name" value="LIPOPOLYSACCHARIDE EXPORT SYSTEM PERMEASE PROTEIN LPTF"/>
    <property type="match status" value="1"/>
</dbReference>
<dbReference type="Pfam" id="PF03739">
    <property type="entry name" value="LptF_LptG"/>
    <property type="match status" value="1"/>
</dbReference>
<organism evidence="10 11">
    <name type="scientific">Castellaniella defragrans (strain DSM 12143 / CCUG 39792 / 65Phen)</name>
    <name type="common">Alcaligenes defragrans</name>
    <dbReference type="NCBI Taxonomy" id="1437824"/>
    <lineage>
        <taxon>Bacteria</taxon>
        <taxon>Pseudomonadati</taxon>
        <taxon>Pseudomonadota</taxon>
        <taxon>Betaproteobacteria</taxon>
        <taxon>Burkholderiales</taxon>
        <taxon>Alcaligenaceae</taxon>
        <taxon>Castellaniella</taxon>
    </lineage>
</organism>
<dbReference type="GO" id="GO:0015920">
    <property type="term" value="P:lipopolysaccharide transport"/>
    <property type="evidence" value="ECO:0007669"/>
    <property type="project" value="TreeGrafter"/>
</dbReference>
<dbReference type="eggNOG" id="COG0795">
    <property type="taxonomic scope" value="Bacteria"/>
</dbReference>
<feature type="transmembrane region" description="Helical" evidence="9">
    <location>
        <begin position="80"/>
        <end position="106"/>
    </location>
</feature>
<dbReference type="Proteomes" id="UP000019805">
    <property type="component" value="Chromosome"/>
</dbReference>
<evidence type="ECO:0000256" key="2">
    <source>
        <dbReference type="ARBA" id="ARBA00014213"/>
    </source>
</evidence>
<reference evidence="10 11" key="1">
    <citation type="journal article" date="2014" name="BMC Microbiol.">
        <title>The oxygen-independent metabolism of cyclic monoterpenes in Castellaniella defragrans 65Phen.</title>
        <authorList>
            <person name="Petasch J."/>
            <person name="Disch E.M."/>
            <person name="Markert S."/>
            <person name="Becher D."/>
            <person name="Schweder T."/>
            <person name="Huttel B."/>
            <person name="Reinhardt R."/>
            <person name="Harder J."/>
        </authorList>
    </citation>
    <scope>NUCLEOTIDE SEQUENCE [LARGE SCALE GENOMIC DNA]</scope>
    <source>
        <strain evidence="10">65Phen</strain>
    </source>
</reference>
<evidence type="ECO:0000256" key="8">
    <source>
        <dbReference type="ARBA" id="ARBA00023136"/>
    </source>
</evidence>
<feature type="transmembrane region" description="Helical" evidence="9">
    <location>
        <begin position="47"/>
        <end position="68"/>
    </location>
</feature>
<dbReference type="GO" id="GO:0043190">
    <property type="term" value="C:ATP-binding cassette (ABC) transporter complex"/>
    <property type="evidence" value="ECO:0007669"/>
    <property type="project" value="InterPro"/>
</dbReference>
<evidence type="ECO:0000256" key="4">
    <source>
        <dbReference type="ARBA" id="ARBA00022475"/>
    </source>
</evidence>
<dbReference type="PATRIC" id="fig|1437824.5.peg.1087"/>
<keyword evidence="11" id="KW-1185">Reference proteome</keyword>
<keyword evidence="8 9" id="KW-0472">Membrane</keyword>
<evidence type="ECO:0000313" key="11">
    <source>
        <dbReference type="Proteomes" id="UP000019805"/>
    </source>
</evidence>
<keyword evidence="3" id="KW-0813">Transport</keyword>
<evidence type="ECO:0000256" key="1">
    <source>
        <dbReference type="ARBA" id="ARBA00004429"/>
    </source>
</evidence>
<protein>
    <recommendedName>
        <fullName evidence="2">Lipopolysaccharide export system permease protein LptF</fullName>
    </recommendedName>
</protein>
<evidence type="ECO:0000256" key="6">
    <source>
        <dbReference type="ARBA" id="ARBA00022692"/>
    </source>
</evidence>
<feature type="transmembrane region" description="Helical" evidence="9">
    <location>
        <begin position="306"/>
        <end position="327"/>
    </location>
</feature>
<evidence type="ECO:0000256" key="7">
    <source>
        <dbReference type="ARBA" id="ARBA00022989"/>
    </source>
</evidence>
<sequence length="403" mass="44417">MQGCRRRCAKFHSFSLGPVDSGIRRSIIPHFSMTLFKRAVFSEITSHAGIVFSTLLVVWLSVLIVRLLGEAANGDIGANVVLGLAAFSSITALPVILSVSLFVAVLTTVTRSYRESEMAVWFASGLSLAQWLRPVMRFALPVAAVVAVLTLSASPWAYGQIAEYRQRFEQRSDLSKVSAGQFIETDDGRRVFFAESPVRPDDELGRVVARIIEPEWLSVVTAESAAIRTEPNGDRFLVLGPGHRYDLKPGSPEMRLLNFDRYGVRIESRSDPGALEARRQEALQQIKARPTLDLIAQGDAESLSQLMWRLSLPLAVLNLALIALPLGAVNPRLGRSGDLLIAGLLALLYMNLINLSRGWIANGVLSFGVGLWLVHAAFLALGLGLMWRRLRMPRPRRRRARAA</sequence>
<dbReference type="InterPro" id="IPR030922">
    <property type="entry name" value="LptF"/>
</dbReference>
<dbReference type="PANTHER" id="PTHR33529">
    <property type="entry name" value="SLR0882 PROTEIN-RELATED"/>
    <property type="match status" value="1"/>
</dbReference>
<dbReference type="STRING" id="1437824.BN940_05506"/>
<comment type="subcellular location">
    <subcellularLocation>
        <location evidence="1">Cell inner membrane</location>
        <topology evidence="1">Multi-pass membrane protein</topology>
    </subcellularLocation>
</comment>
<accession>W8X8S2</accession>
<feature type="transmembrane region" description="Helical" evidence="9">
    <location>
        <begin position="138"/>
        <end position="158"/>
    </location>
</feature>
<dbReference type="InterPro" id="IPR005495">
    <property type="entry name" value="LptG/LptF_permease"/>
</dbReference>
<evidence type="ECO:0000256" key="9">
    <source>
        <dbReference type="SAM" id="Phobius"/>
    </source>
</evidence>
<evidence type="ECO:0000256" key="5">
    <source>
        <dbReference type="ARBA" id="ARBA00022519"/>
    </source>
</evidence>
<keyword evidence="4" id="KW-1003">Cell membrane</keyword>
<dbReference type="KEGG" id="cdn:BN940_05506"/>
<evidence type="ECO:0000256" key="3">
    <source>
        <dbReference type="ARBA" id="ARBA00022448"/>
    </source>
</evidence>
<dbReference type="GO" id="GO:0055085">
    <property type="term" value="P:transmembrane transport"/>
    <property type="evidence" value="ECO:0007669"/>
    <property type="project" value="InterPro"/>
</dbReference>